<feature type="region of interest" description="Disordered" evidence="1">
    <location>
        <begin position="23"/>
        <end position="100"/>
    </location>
</feature>
<evidence type="ECO:0000256" key="2">
    <source>
        <dbReference type="SAM" id="SignalP"/>
    </source>
</evidence>
<feature type="non-terminal residue" evidence="3">
    <location>
        <position position="525"/>
    </location>
</feature>
<reference evidence="3 4" key="1">
    <citation type="journal article" date="2013" name="Nature">
        <title>Insights into bilaterian evolution from three spiralian genomes.</title>
        <authorList>
            <person name="Simakov O."/>
            <person name="Marletaz F."/>
            <person name="Cho S.J."/>
            <person name="Edsinger-Gonzales E."/>
            <person name="Havlak P."/>
            <person name="Hellsten U."/>
            <person name="Kuo D.H."/>
            <person name="Larsson T."/>
            <person name="Lv J."/>
            <person name="Arendt D."/>
            <person name="Savage R."/>
            <person name="Osoegawa K."/>
            <person name="de Jong P."/>
            <person name="Grimwood J."/>
            <person name="Chapman J.A."/>
            <person name="Shapiro H."/>
            <person name="Aerts A."/>
            <person name="Otillar R.P."/>
            <person name="Terry A.Y."/>
            <person name="Boore J.L."/>
            <person name="Grigoriev I.V."/>
            <person name="Lindberg D.R."/>
            <person name="Seaver E.C."/>
            <person name="Weisblat D.A."/>
            <person name="Putnam N.H."/>
            <person name="Rokhsar D.S."/>
        </authorList>
    </citation>
    <scope>NUCLEOTIDE SEQUENCE [LARGE SCALE GENOMIC DNA]</scope>
</reference>
<dbReference type="EMBL" id="KB200129">
    <property type="protein sequence ID" value="ESP02808.1"/>
    <property type="molecule type" value="Genomic_DNA"/>
</dbReference>
<name>V4AYR5_LOTGI</name>
<dbReference type="KEGG" id="lgi:LOTGIDRAFT_230340"/>
<evidence type="ECO:0000313" key="4">
    <source>
        <dbReference type="Proteomes" id="UP000030746"/>
    </source>
</evidence>
<gene>
    <name evidence="3" type="ORF">LOTGIDRAFT_230340</name>
</gene>
<evidence type="ECO:0000256" key="1">
    <source>
        <dbReference type="SAM" id="MobiDB-lite"/>
    </source>
</evidence>
<dbReference type="Proteomes" id="UP000030746">
    <property type="component" value="Unassembled WGS sequence"/>
</dbReference>
<dbReference type="RefSeq" id="XP_009046278.1">
    <property type="nucleotide sequence ID" value="XM_009048030.1"/>
</dbReference>
<feature type="compositionally biased region" description="Polar residues" evidence="1">
    <location>
        <begin position="59"/>
        <end position="89"/>
    </location>
</feature>
<keyword evidence="4" id="KW-1185">Reference proteome</keyword>
<accession>V4AYR5</accession>
<dbReference type="HOGENOM" id="CLU_519345_0_0_1"/>
<dbReference type="GeneID" id="20248271"/>
<keyword evidence="2" id="KW-0732">Signal</keyword>
<dbReference type="CTD" id="20248271"/>
<sequence>MITKFLVVVLCVGCICIKADRSSSRKSDRQYDEEEEELYDEQGKQSSSHKTNHDPRSIPSFSSHQPLDNSIPSQGDGVKQSNQPNSKENLPNDVISKTPDQGKEIKTLVQGVQTESVRSQFETMNENAEKDTVGHNVNHDYSQPDIDQIVNIKLESIIVEDSNKQNEPNTIQGQSKFYKAEDAKVKSEGEQVLNGKIEFVQIYNAELNIDTKNVHDKTRVYKVEAREPSPEKHLEQEPSSKSDSVHDNGKMDTERNIAHGQTKFYKVEGSNDNLKQPQELNVKSDSIHFDNPNINIDTRTLNGRTKFHEVKKTEGDATTKNSDPVVLHGRTDFHEVTSSDQEKGEFTPGPGQFQKVDHDQYGRKERKVLKVDVLNQAVVEDTVNVEVKKDINQPKSTSQQSTQQTFQEDGLHFESVNMDEFIENLDKEPSTAKDGDVFEIENLPEPFDRKTLAIEKIKGIYKTTRGNNERETVILYNPDEFGYVKSVKYTQRLKGDGTFKTEEEHFLQTIPELVTHKDQLKKAVK</sequence>
<dbReference type="AlphaFoldDB" id="V4AYR5"/>
<protein>
    <submittedName>
        <fullName evidence="3">Uncharacterized protein</fullName>
    </submittedName>
</protein>
<feature type="region of interest" description="Disordered" evidence="1">
    <location>
        <begin position="222"/>
        <end position="252"/>
    </location>
</feature>
<feature type="compositionally biased region" description="Acidic residues" evidence="1">
    <location>
        <begin position="31"/>
        <end position="40"/>
    </location>
</feature>
<feature type="signal peptide" evidence="2">
    <location>
        <begin position="1"/>
        <end position="19"/>
    </location>
</feature>
<feature type="chain" id="PRO_5004716450" evidence="2">
    <location>
        <begin position="20"/>
        <end position="525"/>
    </location>
</feature>
<proteinExistence type="predicted"/>
<evidence type="ECO:0000313" key="3">
    <source>
        <dbReference type="EMBL" id="ESP02808.1"/>
    </source>
</evidence>
<organism evidence="3 4">
    <name type="scientific">Lottia gigantea</name>
    <name type="common">Giant owl limpet</name>
    <dbReference type="NCBI Taxonomy" id="225164"/>
    <lineage>
        <taxon>Eukaryota</taxon>
        <taxon>Metazoa</taxon>
        <taxon>Spiralia</taxon>
        <taxon>Lophotrochozoa</taxon>
        <taxon>Mollusca</taxon>
        <taxon>Gastropoda</taxon>
        <taxon>Patellogastropoda</taxon>
        <taxon>Lottioidea</taxon>
        <taxon>Lottiidae</taxon>
        <taxon>Lottia</taxon>
    </lineage>
</organism>
<feature type="region of interest" description="Disordered" evidence="1">
    <location>
        <begin position="337"/>
        <end position="356"/>
    </location>
</feature>